<proteinExistence type="predicted"/>
<evidence type="ECO:0000313" key="1">
    <source>
        <dbReference type="EnsemblMetazoa" id="Aqu2.1.28230_001"/>
    </source>
</evidence>
<dbReference type="AlphaFoldDB" id="A0A1X7UJT1"/>
<organism evidence="1">
    <name type="scientific">Amphimedon queenslandica</name>
    <name type="common">Sponge</name>
    <dbReference type="NCBI Taxonomy" id="400682"/>
    <lineage>
        <taxon>Eukaryota</taxon>
        <taxon>Metazoa</taxon>
        <taxon>Porifera</taxon>
        <taxon>Demospongiae</taxon>
        <taxon>Heteroscleromorpha</taxon>
        <taxon>Haplosclerida</taxon>
        <taxon>Niphatidae</taxon>
        <taxon>Amphimedon</taxon>
    </lineage>
</organism>
<name>A0A1X7UJT1_AMPQE</name>
<dbReference type="EnsemblMetazoa" id="Aqu2.1.28230_001">
    <property type="protein sequence ID" value="Aqu2.1.28230_001"/>
    <property type="gene ID" value="Aqu2.1.28230"/>
</dbReference>
<accession>A0A1X7UJT1</accession>
<dbReference type="InParanoid" id="A0A1X7UJT1"/>
<protein>
    <submittedName>
        <fullName evidence="1">Uncharacterized protein</fullName>
    </submittedName>
</protein>
<reference evidence="1" key="1">
    <citation type="submission" date="2017-05" db="UniProtKB">
        <authorList>
            <consortium name="EnsemblMetazoa"/>
        </authorList>
    </citation>
    <scope>IDENTIFICATION</scope>
</reference>
<sequence>MLYKGTFALHFRYTQLHRGYVSLKINFANFVVSLNSQN</sequence>